<accession>A0ACB8BIX1</accession>
<keyword evidence="2" id="KW-1185">Reference proteome</keyword>
<comment type="caution">
    <text evidence="1">The sequence shown here is derived from an EMBL/GenBank/DDBJ whole genome shotgun (WGS) entry which is preliminary data.</text>
</comment>
<sequence>MPSEPTSSGSSHSRPREDVILPMTDQHMQHIVRGEKTYEFRRYFIAQSVRRIWFYLNAPFSHVAYVCEIDPARTRNEGDEPLPEDGLGNKEFNQRNAECDRYDYAYRVRSVYRLHDPISLKVMKARYGFKGAPRSLVYVPPKILEDVAWDKQQHVRSAGHSLSSGSIDLLTPVPEKSKQIMESSHGKTRKRGRHESGQDTRNAKKQVCSLLKSLTSPLN</sequence>
<protein>
    <submittedName>
        <fullName evidence="1">Uncharacterized protein</fullName>
    </submittedName>
</protein>
<dbReference type="Proteomes" id="UP000790709">
    <property type="component" value="Unassembled WGS sequence"/>
</dbReference>
<gene>
    <name evidence="1" type="ORF">BV22DRAFT_1034269</name>
</gene>
<name>A0ACB8BIX1_9AGAM</name>
<proteinExistence type="predicted"/>
<organism evidence="1 2">
    <name type="scientific">Leucogyrophana mollusca</name>
    <dbReference type="NCBI Taxonomy" id="85980"/>
    <lineage>
        <taxon>Eukaryota</taxon>
        <taxon>Fungi</taxon>
        <taxon>Dikarya</taxon>
        <taxon>Basidiomycota</taxon>
        <taxon>Agaricomycotina</taxon>
        <taxon>Agaricomycetes</taxon>
        <taxon>Agaricomycetidae</taxon>
        <taxon>Boletales</taxon>
        <taxon>Boletales incertae sedis</taxon>
        <taxon>Leucogyrophana</taxon>
    </lineage>
</organism>
<evidence type="ECO:0000313" key="1">
    <source>
        <dbReference type="EMBL" id="KAH7925264.1"/>
    </source>
</evidence>
<evidence type="ECO:0000313" key="2">
    <source>
        <dbReference type="Proteomes" id="UP000790709"/>
    </source>
</evidence>
<dbReference type="EMBL" id="MU266406">
    <property type="protein sequence ID" value="KAH7925264.1"/>
    <property type="molecule type" value="Genomic_DNA"/>
</dbReference>
<reference evidence="1" key="1">
    <citation type="journal article" date="2021" name="New Phytol.">
        <title>Evolutionary innovations through gain and loss of genes in the ectomycorrhizal Boletales.</title>
        <authorList>
            <person name="Wu G."/>
            <person name="Miyauchi S."/>
            <person name="Morin E."/>
            <person name="Kuo A."/>
            <person name="Drula E."/>
            <person name="Varga T."/>
            <person name="Kohler A."/>
            <person name="Feng B."/>
            <person name="Cao Y."/>
            <person name="Lipzen A."/>
            <person name="Daum C."/>
            <person name="Hundley H."/>
            <person name="Pangilinan J."/>
            <person name="Johnson J."/>
            <person name="Barry K."/>
            <person name="LaButti K."/>
            <person name="Ng V."/>
            <person name="Ahrendt S."/>
            <person name="Min B."/>
            <person name="Choi I.G."/>
            <person name="Park H."/>
            <person name="Plett J.M."/>
            <person name="Magnuson J."/>
            <person name="Spatafora J.W."/>
            <person name="Nagy L.G."/>
            <person name="Henrissat B."/>
            <person name="Grigoriev I.V."/>
            <person name="Yang Z.L."/>
            <person name="Xu J."/>
            <person name="Martin F.M."/>
        </authorList>
    </citation>
    <scope>NUCLEOTIDE SEQUENCE</scope>
    <source>
        <strain evidence="1">KUC20120723A-06</strain>
    </source>
</reference>